<dbReference type="EMBL" id="CP000910">
    <property type="protein sequence ID" value="ABY22506.1"/>
    <property type="molecule type" value="Genomic_DNA"/>
</dbReference>
<sequence length="240" mass="25335">MPKAGHTQLRQLRWEQSASLIGDLMENSIANNGGNTVTVTGRGSANQTPDLLTLNIGVEVSRKTLVGAYQDASRSMQSVQRALESANIDRKNSATSGLSLHAETVWQDGKGNVVTGYQCSSTLTVRLGLQEQTQQTIAAIVEAGGNDVRLNGLQPDISDPSAAAEQARTLAWADALHNASHYAELAGRTLGKVLTIAESFERGNGPITMRAASFASSDSMPIEAGEKAVTASVTASWELI</sequence>
<dbReference type="eggNOG" id="COG2968">
    <property type="taxonomic scope" value="Bacteria"/>
</dbReference>
<dbReference type="Gene3D" id="3.30.70.2970">
    <property type="entry name" value="Protein of unknown function (DUF541), domain 2"/>
    <property type="match status" value="1"/>
</dbReference>
<dbReference type="Proteomes" id="UP000002007">
    <property type="component" value="Chromosome"/>
</dbReference>
<evidence type="ECO:0008006" key="3">
    <source>
        <dbReference type="Google" id="ProtNLM"/>
    </source>
</evidence>
<evidence type="ECO:0000313" key="2">
    <source>
        <dbReference type="Proteomes" id="UP000002007"/>
    </source>
</evidence>
<reference evidence="2" key="1">
    <citation type="journal article" date="2008" name="J. Bacteriol.">
        <title>Genome sequence of the fish pathogen Renibacterium salmoninarum suggests reductive evolution away from an environmental Arthrobacter ancestor.</title>
        <authorList>
            <person name="Wiens G.D."/>
            <person name="Rockey D.D."/>
            <person name="Wu Z."/>
            <person name="Chang J."/>
            <person name="Levy R."/>
            <person name="Crane S."/>
            <person name="Chen D.S."/>
            <person name="Capri G.R."/>
            <person name="Burnett J.R."/>
            <person name="Sudheesh P.S."/>
            <person name="Schipma M.J."/>
            <person name="Burd H."/>
            <person name="Bhattacharyya A."/>
            <person name="Rhodes L.D."/>
            <person name="Kaul R."/>
            <person name="Strom M.S."/>
        </authorList>
    </citation>
    <scope>NUCLEOTIDE SEQUENCE [LARGE SCALE GENOMIC DNA]</scope>
    <source>
        <strain evidence="2">ATCC 33209 / DSM 20767 / JCM 11484 / NBRC 15589 / NCIMB 2235</strain>
    </source>
</reference>
<keyword evidence="2" id="KW-1185">Reference proteome</keyword>
<dbReference type="KEGG" id="rsa:RSal33209_0759"/>
<dbReference type="Pfam" id="PF04402">
    <property type="entry name" value="SIMPL"/>
    <property type="match status" value="1"/>
</dbReference>
<protein>
    <recommendedName>
        <fullName evidence="3">Outer membrane protein</fullName>
    </recommendedName>
</protein>
<dbReference type="PANTHER" id="PTHR34387:SF1">
    <property type="entry name" value="PERIPLASMIC IMMUNOGENIC PROTEIN"/>
    <property type="match status" value="1"/>
</dbReference>
<dbReference type="AlphaFoldDB" id="A9WQ65"/>
<dbReference type="HOGENOM" id="CLU_080344_4_1_11"/>
<dbReference type="PANTHER" id="PTHR34387">
    <property type="entry name" value="SLR1258 PROTEIN"/>
    <property type="match status" value="1"/>
</dbReference>
<accession>A9WQ65</accession>
<name>A9WQ65_RENSM</name>
<dbReference type="GO" id="GO:0006974">
    <property type="term" value="P:DNA damage response"/>
    <property type="evidence" value="ECO:0007669"/>
    <property type="project" value="TreeGrafter"/>
</dbReference>
<dbReference type="Gene3D" id="3.30.110.170">
    <property type="entry name" value="Protein of unknown function (DUF541), domain 1"/>
    <property type="match status" value="1"/>
</dbReference>
<organism evidence="1 2">
    <name type="scientific">Renibacterium salmoninarum (strain ATCC 33209 / DSM 20767 / JCM 11484 / NBRC 15589 / NCIMB 2235)</name>
    <dbReference type="NCBI Taxonomy" id="288705"/>
    <lineage>
        <taxon>Bacteria</taxon>
        <taxon>Bacillati</taxon>
        <taxon>Actinomycetota</taxon>
        <taxon>Actinomycetes</taxon>
        <taxon>Micrococcales</taxon>
        <taxon>Micrococcaceae</taxon>
        <taxon>Renibacterium</taxon>
    </lineage>
</organism>
<proteinExistence type="predicted"/>
<dbReference type="STRING" id="288705.RSal33209_0759"/>
<dbReference type="InterPro" id="IPR007497">
    <property type="entry name" value="SIMPL/DUF541"/>
</dbReference>
<evidence type="ECO:0000313" key="1">
    <source>
        <dbReference type="EMBL" id="ABY22506.1"/>
    </source>
</evidence>
<dbReference type="InterPro" id="IPR052022">
    <property type="entry name" value="26kDa_periplasmic_antigen"/>
</dbReference>
<gene>
    <name evidence="1" type="ordered locus">RSal33209_0759</name>
</gene>